<evidence type="ECO:0000313" key="3">
    <source>
        <dbReference type="Proteomes" id="UP001159363"/>
    </source>
</evidence>
<dbReference type="EMBL" id="JARBHB010000009">
    <property type="protein sequence ID" value="KAJ8875012.1"/>
    <property type="molecule type" value="Genomic_DNA"/>
</dbReference>
<dbReference type="SUPFAM" id="SSF54556">
    <property type="entry name" value="Chitinase insertion domain"/>
    <property type="match status" value="1"/>
</dbReference>
<feature type="domain" description="GH18" evidence="1">
    <location>
        <begin position="1"/>
        <end position="157"/>
    </location>
</feature>
<dbReference type="InterPro" id="IPR029070">
    <property type="entry name" value="Chitinase_insertion_sf"/>
</dbReference>
<dbReference type="InterPro" id="IPR050314">
    <property type="entry name" value="Glycosyl_Hydrlase_18"/>
</dbReference>
<comment type="caution">
    <text evidence="2">The sequence shown here is derived from an EMBL/GenBank/DDBJ whole genome shotgun (WGS) entry which is preliminary data.</text>
</comment>
<dbReference type="Gene3D" id="3.20.20.80">
    <property type="entry name" value="Glycosidases"/>
    <property type="match status" value="1"/>
</dbReference>
<sequence length="159" mass="17026">MLFRHIVSTLAECRIAADKLVLGIPTFGRAWKVRNDTGEPPLSADGPGDAGPLTKVRGLLAYPEICNNLTTASSSSCTMTVVRSGHRQTSVHAYCPASSRWVSFDDPEMAGYKATYALSMGLGGVQVVDMSLDDFGDLCRDGPYPILREVHCSLQGGTC</sequence>
<organism evidence="2 3">
    <name type="scientific">Dryococelus australis</name>
    <dbReference type="NCBI Taxonomy" id="614101"/>
    <lineage>
        <taxon>Eukaryota</taxon>
        <taxon>Metazoa</taxon>
        <taxon>Ecdysozoa</taxon>
        <taxon>Arthropoda</taxon>
        <taxon>Hexapoda</taxon>
        <taxon>Insecta</taxon>
        <taxon>Pterygota</taxon>
        <taxon>Neoptera</taxon>
        <taxon>Polyneoptera</taxon>
        <taxon>Phasmatodea</taxon>
        <taxon>Verophasmatodea</taxon>
        <taxon>Anareolatae</taxon>
        <taxon>Phasmatidae</taxon>
        <taxon>Eurycanthinae</taxon>
        <taxon>Dryococelus</taxon>
    </lineage>
</organism>
<protein>
    <recommendedName>
        <fullName evidence="1">GH18 domain-containing protein</fullName>
    </recommendedName>
</protein>
<dbReference type="Pfam" id="PF00704">
    <property type="entry name" value="Glyco_hydro_18"/>
    <property type="match status" value="1"/>
</dbReference>
<evidence type="ECO:0000259" key="1">
    <source>
        <dbReference type="PROSITE" id="PS51910"/>
    </source>
</evidence>
<proteinExistence type="predicted"/>
<reference evidence="2 3" key="1">
    <citation type="submission" date="2023-02" db="EMBL/GenBank/DDBJ databases">
        <title>LHISI_Scaffold_Assembly.</title>
        <authorList>
            <person name="Stuart O.P."/>
            <person name="Cleave R."/>
            <person name="Magrath M.J.L."/>
            <person name="Mikheyev A.S."/>
        </authorList>
    </citation>
    <scope>NUCLEOTIDE SEQUENCE [LARGE SCALE GENOMIC DNA]</scope>
    <source>
        <strain evidence="2">Daus_M_001</strain>
        <tissue evidence="2">Leg muscle</tissue>
    </source>
</reference>
<dbReference type="PANTHER" id="PTHR11177:SF235">
    <property type="entry name" value="CHITINASE-LIKE PROTEIN IDGF1-RELATED"/>
    <property type="match status" value="1"/>
</dbReference>
<gene>
    <name evidence="2" type="ORF">PR048_022902</name>
</gene>
<evidence type="ECO:0000313" key="2">
    <source>
        <dbReference type="EMBL" id="KAJ8875012.1"/>
    </source>
</evidence>
<dbReference type="InterPro" id="IPR017853">
    <property type="entry name" value="GH"/>
</dbReference>
<keyword evidence="3" id="KW-1185">Reference proteome</keyword>
<dbReference type="Proteomes" id="UP001159363">
    <property type="component" value="Chromosome 8"/>
</dbReference>
<dbReference type="Gene3D" id="3.10.50.10">
    <property type="match status" value="1"/>
</dbReference>
<accession>A0ABQ9GSI8</accession>
<dbReference type="PANTHER" id="PTHR11177">
    <property type="entry name" value="CHITINASE"/>
    <property type="match status" value="1"/>
</dbReference>
<dbReference type="SUPFAM" id="SSF51445">
    <property type="entry name" value="(Trans)glycosidases"/>
    <property type="match status" value="1"/>
</dbReference>
<dbReference type="InterPro" id="IPR001223">
    <property type="entry name" value="Glyco_hydro18_cat"/>
</dbReference>
<dbReference type="PROSITE" id="PS51910">
    <property type="entry name" value="GH18_2"/>
    <property type="match status" value="1"/>
</dbReference>
<name>A0ABQ9GSI8_9NEOP</name>